<keyword evidence="1" id="KW-0472">Membrane</keyword>
<keyword evidence="1" id="KW-0812">Transmembrane</keyword>
<dbReference type="Pfam" id="PF07715">
    <property type="entry name" value="Plug"/>
    <property type="match status" value="1"/>
</dbReference>
<comment type="similarity">
    <text evidence="1">Belongs to the TonB-dependent receptor family.</text>
</comment>
<keyword evidence="2" id="KW-0732">Signal</keyword>
<dbReference type="NCBIfam" id="TIGR04056">
    <property type="entry name" value="OMP_RagA_SusC"/>
    <property type="match status" value="1"/>
</dbReference>
<feature type="signal peptide" evidence="2">
    <location>
        <begin position="1"/>
        <end position="32"/>
    </location>
</feature>
<keyword evidence="1" id="KW-1134">Transmembrane beta strand</keyword>
<comment type="subcellular location">
    <subcellularLocation>
        <location evidence="1">Cell outer membrane</location>
        <topology evidence="1">Multi-pass membrane protein</topology>
    </subcellularLocation>
</comment>
<accession>A0ABS6YD88</accession>
<evidence type="ECO:0000313" key="5">
    <source>
        <dbReference type="Proteomes" id="UP000788426"/>
    </source>
</evidence>
<keyword evidence="1" id="KW-0998">Cell outer membrane</keyword>
<dbReference type="Pfam" id="PF13715">
    <property type="entry name" value="CarbopepD_reg_2"/>
    <property type="match status" value="1"/>
</dbReference>
<keyword evidence="1" id="KW-0813">Transport</keyword>
<name>A0ABS6YD88_9BACT</name>
<evidence type="ECO:0000313" key="4">
    <source>
        <dbReference type="EMBL" id="MBW4769237.1"/>
    </source>
</evidence>
<protein>
    <submittedName>
        <fullName evidence="4">SusC/RagA family TonB-linked outer membrane protein</fullName>
    </submittedName>
</protein>
<dbReference type="Proteomes" id="UP000788426">
    <property type="component" value="Unassembled WGS sequence"/>
</dbReference>
<reference evidence="4 5" key="1">
    <citation type="submission" date="2021-07" db="EMBL/GenBank/DDBJ databases">
        <title>Genomic diversity and antimicrobial resistance of Prevotella spp. isolated from chronic lung disease airways.</title>
        <authorList>
            <person name="Webb K.A."/>
            <person name="Olagoke O.S."/>
            <person name="Baird T."/>
            <person name="Neill J."/>
            <person name="Pham A."/>
            <person name="Wells T.J."/>
            <person name="Ramsay K.A."/>
            <person name="Bell S.C."/>
            <person name="Sarovich D.S."/>
            <person name="Price E.P."/>
        </authorList>
    </citation>
    <scope>NUCLEOTIDE SEQUENCE [LARGE SCALE GENOMIC DNA]</scope>
    <source>
        <strain evidence="4 5">SCHI0011.S.12</strain>
    </source>
</reference>
<feature type="chain" id="PRO_5045954376" evidence="2">
    <location>
        <begin position="33"/>
        <end position="1014"/>
    </location>
</feature>
<keyword evidence="5" id="KW-1185">Reference proteome</keyword>
<evidence type="ECO:0000256" key="1">
    <source>
        <dbReference type="PROSITE-ProRule" id="PRU01360"/>
    </source>
</evidence>
<dbReference type="RefSeq" id="WP_219480971.1">
    <property type="nucleotide sequence ID" value="NZ_JAHXCT010000003.1"/>
</dbReference>
<dbReference type="InterPro" id="IPR023996">
    <property type="entry name" value="TonB-dep_OMP_SusC/RagA"/>
</dbReference>
<dbReference type="PROSITE" id="PS52016">
    <property type="entry name" value="TONB_DEPENDENT_REC_3"/>
    <property type="match status" value="1"/>
</dbReference>
<feature type="domain" description="TonB-dependent receptor plug" evidence="3">
    <location>
        <begin position="137"/>
        <end position="248"/>
    </location>
</feature>
<evidence type="ECO:0000259" key="3">
    <source>
        <dbReference type="Pfam" id="PF07715"/>
    </source>
</evidence>
<organism evidence="4 5">
    <name type="scientific">Hoylesella nanceiensis</name>
    <dbReference type="NCBI Taxonomy" id="425941"/>
    <lineage>
        <taxon>Bacteria</taxon>
        <taxon>Pseudomonadati</taxon>
        <taxon>Bacteroidota</taxon>
        <taxon>Bacteroidia</taxon>
        <taxon>Bacteroidales</taxon>
        <taxon>Prevotellaceae</taxon>
        <taxon>Hoylesella</taxon>
    </lineage>
</organism>
<evidence type="ECO:0000256" key="2">
    <source>
        <dbReference type="SAM" id="SignalP"/>
    </source>
</evidence>
<dbReference type="EMBL" id="JAHXCT010000003">
    <property type="protein sequence ID" value="MBW4769237.1"/>
    <property type="molecule type" value="Genomic_DNA"/>
</dbReference>
<dbReference type="InterPro" id="IPR039426">
    <property type="entry name" value="TonB-dep_rcpt-like"/>
</dbReference>
<comment type="caution">
    <text evidence="4">The sequence shown here is derived from an EMBL/GenBank/DDBJ whole genome shotgun (WGS) entry which is preliminary data.</text>
</comment>
<dbReference type="InterPro" id="IPR012910">
    <property type="entry name" value="Plug_dom"/>
</dbReference>
<gene>
    <name evidence="4" type="ORF">KZO38_05615</name>
</gene>
<sequence>MKRDILYHKKVAHSGLLLLFMLLMLHFSTARAQHTSTLLQGYVSTEDGKPLPGAFIMMQQKDAIITQSVADTQGKFSLSISHFPTNALLVVRMLGYKEAKIKINKNKHHYTIILQEASEQLRDVIITGFLNKNKEGYSGSSYVIDKNLLRNQVNTNLLDLILRNTPGFELNGDIMNGSNPNKLPEMFLRGRSSFVEGDNTNIPLFILDGVEVDVGVIFNLRPSSVERVSVLKDAAATLFYGSKAANGVVVITSIPNRQGKLQADYTGQFQLSRANLSDYRLLNASEKLEYERLVGLYGDFKGKDKNDIAKQKSYYHKLSQVRAGINTNWLSIPLRMGLTQHHNLLLSGGNEQFRYSLTGGLSNTQGVMKQSNRHSTSLRVNLSYGDWSKLFLQYTGRIESISSDDVPYGKFSDYAILNPYDAPFDTQGNLVKELSFGKANPIYEQQLNSYIKHSGIFISNSLRFRKVLTPNWRIEGSLSYTSDNDNDETFYSPLSKRFSHLVKNKRGSFDISHNKRTDLSSNVFVVWNQLFGANNTHRIGTVLGVNLQAIEGTSDGYTAIGVLSDKADHVTQAMGFSEGSTPSGGRERSRLLGGYINAAYSYDNRYFIDFSYRREGSSKFGASNKYAPFGTIGVAWNLHNESFIPQRIFSLLKIRLSTGVVGKISFHSYQAQLSYRYSSNLIYNNDIGALPIAMVNTHLKWERTIKRNIGLDFGLFSDRLSGSLDIYNNITHDLVMTVAKPPHIGFKEARENLGQINNRGMELSLRGQLIKQRSFILNSYLTYAHNTNRIIKISEYLRNYNERNAKEGGRLPVAIYAEGESLTALKVMQSAGINPANGKEIFIKRDGTQTYSYDYRDRIVVGDTSPWAQGTWGFVADWKGIALSVSFNYRLGATLYNQTLATKVEGADPTNNVDHRAFFYRWKAPGDIVRYRNIAWNSYVVPSSRFIAKEYALEGSSLMLSYNIPQHICKQWKVADIRISASTAQFFHLSTIKRERGLDYPFARIYELGLNIKL</sequence>
<proteinExistence type="inferred from homology"/>